<evidence type="ECO:0000313" key="2">
    <source>
        <dbReference type="EMBL" id="KAF2277622.1"/>
    </source>
</evidence>
<protein>
    <submittedName>
        <fullName evidence="2">Uncharacterized protein</fullName>
    </submittedName>
</protein>
<dbReference type="Proteomes" id="UP000800097">
    <property type="component" value="Unassembled WGS sequence"/>
</dbReference>
<feature type="region of interest" description="Disordered" evidence="1">
    <location>
        <begin position="162"/>
        <end position="199"/>
    </location>
</feature>
<dbReference type="EMBL" id="ML986490">
    <property type="protein sequence ID" value="KAF2277622.1"/>
    <property type="molecule type" value="Genomic_DNA"/>
</dbReference>
<sequence length="199" mass="22656">MSSTVRFLPKNLKFFNFNYSPGHTTFIIHHVVQDFYHPLYTVRQRAMKEREKKGLWWHVTVGPNTSRARVVRSWARRRLRNAFLDTLKEKGVDEDGIILKAAEGVGPHTTIKAMLEKGERVGITGSVKMHALSGIVPAKYVDVKRETDMVVDALLKGLEAELQKKNPPSLPNKKNQNSVQQQRTPKRPAPPNRPKSTVK</sequence>
<dbReference type="GeneID" id="54547690"/>
<accession>A0A6A6JM99</accession>
<keyword evidence="3" id="KW-1185">Reference proteome</keyword>
<name>A0A6A6JM99_WESOR</name>
<dbReference type="OrthoDB" id="5238363at2759"/>
<evidence type="ECO:0000313" key="3">
    <source>
        <dbReference type="Proteomes" id="UP000800097"/>
    </source>
</evidence>
<reference evidence="2" key="1">
    <citation type="journal article" date="2020" name="Stud. Mycol.">
        <title>101 Dothideomycetes genomes: a test case for predicting lifestyles and emergence of pathogens.</title>
        <authorList>
            <person name="Haridas S."/>
            <person name="Albert R."/>
            <person name="Binder M."/>
            <person name="Bloem J."/>
            <person name="Labutti K."/>
            <person name="Salamov A."/>
            <person name="Andreopoulos B."/>
            <person name="Baker S."/>
            <person name="Barry K."/>
            <person name="Bills G."/>
            <person name="Bluhm B."/>
            <person name="Cannon C."/>
            <person name="Castanera R."/>
            <person name="Culley D."/>
            <person name="Daum C."/>
            <person name="Ezra D."/>
            <person name="Gonzalez J."/>
            <person name="Henrissat B."/>
            <person name="Kuo A."/>
            <person name="Liang C."/>
            <person name="Lipzen A."/>
            <person name="Lutzoni F."/>
            <person name="Magnuson J."/>
            <person name="Mondo S."/>
            <person name="Nolan M."/>
            <person name="Ohm R."/>
            <person name="Pangilinan J."/>
            <person name="Park H.-J."/>
            <person name="Ramirez L."/>
            <person name="Alfaro M."/>
            <person name="Sun H."/>
            <person name="Tritt A."/>
            <person name="Yoshinaga Y."/>
            <person name="Zwiers L.-H."/>
            <person name="Turgeon B."/>
            <person name="Goodwin S."/>
            <person name="Spatafora J."/>
            <person name="Crous P."/>
            <person name="Grigoriev I."/>
        </authorList>
    </citation>
    <scope>NUCLEOTIDE SEQUENCE</scope>
    <source>
        <strain evidence="2">CBS 379.55</strain>
    </source>
</reference>
<dbReference type="AlphaFoldDB" id="A0A6A6JM99"/>
<organism evidence="2 3">
    <name type="scientific">Westerdykella ornata</name>
    <dbReference type="NCBI Taxonomy" id="318751"/>
    <lineage>
        <taxon>Eukaryota</taxon>
        <taxon>Fungi</taxon>
        <taxon>Dikarya</taxon>
        <taxon>Ascomycota</taxon>
        <taxon>Pezizomycotina</taxon>
        <taxon>Dothideomycetes</taxon>
        <taxon>Pleosporomycetidae</taxon>
        <taxon>Pleosporales</taxon>
        <taxon>Sporormiaceae</taxon>
        <taxon>Westerdykella</taxon>
    </lineage>
</organism>
<evidence type="ECO:0000256" key="1">
    <source>
        <dbReference type="SAM" id="MobiDB-lite"/>
    </source>
</evidence>
<feature type="compositionally biased region" description="Low complexity" evidence="1">
    <location>
        <begin position="165"/>
        <end position="178"/>
    </location>
</feature>
<dbReference type="RefSeq" id="XP_033655161.1">
    <property type="nucleotide sequence ID" value="XM_033794515.1"/>
</dbReference>
<proteinExistence type="predicted"/>
<gene>
    <name evidence="2" type="ORF">EI97DRAFT_299478</name>
</gene>